<dbReference type="Gene3D" id="1.20.1050.10">
    <property type="match status" value="1"/>
</dbReference>
<dbReference type="PROSITE" id="PS50405">
    <property type="entry name" value="GST_CTER"/>
    <property type="match status" value="1"/>
</dbReference>
<dbReference type="Proteomes" id="UP000297693">
    <property type="component" value="Unassembled WGS sequence"/>
</dbReference>
<dbReference type="GO" id="GO:0016740">
    <property type="term" value="F:transferase activity"/>
    <property type="evidence" value="ECO:0007669"/>
    <property type="project" value="UniProtKB-KW"/>
</dbReference>
<proteinExistence type="predicted"/>
<evidence type="ECO:0000313" key="2">
    <source>
        <dbReference type="EMBL" id="TGL56259.1"/>
    </source>
</evidence>
<dbReference type="SUPFAM" id="SSF47616">
    <property type="entry name" value="GST C-terminal domain-like"/>
    <property type="match status" value="1"/>
</dbReference>
<organism evidence="2 3">
    <name type="scientific">Leptospira ognonensis</name>
    <dbReference type="NCBI Taxonomy" id="2484945"/>
    <lineage>
        <taxon>Bacteria</taxon>
        <taxon>Pseudomonadati</taxon>
        <taxon>Spirochaetota</taxon>
        <taxon>Spirochaetia</taxon>
        <taxon>Leptospirales</taxon>
        <taxon>Leptospiraceae</taxon>
        <taxon>Leptospira</taxon>
    </lineage>
</organism>
<comment type="caution">
    <text evidence="2">The sequence shown here is derived from an EMBL/GenBank/DDBJ whole genome shotgun (WGS) entry which is preliminary data.</text>
</comment>
<evidence type="ECO:0000259" key="1">
    <source>
        <dbReference type="PROSITE" id="PS50405"/>
    </source>
</evidence>
<name>A0A4R9JTZ9_9LEPT</name>
<feature type="domain" description="GST C-terminal" evidence="1">
    <location>
        <begin position="1"/>
        <end position="103"/>
    </location>
</feature>
<dbReference type="OrthoDB" id="9782992at2"/>
<protein>
    <submittedName>
        <fullName evidence="2">Glutathione S-transferase family protein</fullName>
    </submittedName>
</protein>
<dbReference type="Pfam" id="PF00043">
    <property type="entry name" value="GST_C"/>
    <property type="match status" value="1"/>
</dbReference>
<evidence type="ECO:0000313" key="3">
    <source>
        <dbReference type="Proteomes" id="UP000297693"/>
    </source>
</evidence>
<dbReference type="EMBL" id="RQGD01000046">
    <property type="protein sequence ID" value="TGL56259.1"/>
    <property type="molecule type" value="Genomic_DNA"/>
</dbReference>
<dbReference type="InterPro" id="IPR010987">
    <property type="entry name" value="Glutathione-S-Trfase_C-like"/>
</dbReference>
<dbReference type="InterPro" id="IPR004046">
    <property type="entry name" value="GST_C"/>
</dbReference>
<dbReference type="InterPro" id="IPR036282">
    <property type="entry name" value="Glutathione-S-Trfase_C_sf"/>
</dbReference>
<reference evidence="2" key="1">
    <citation type="journal article" date="2019" name="PLoS Negl. Trop. Dis.">
        <title>Revisiting the worldwide diversity of Leptospira species in the environment.</title>
        <authorList>
            <person name="Vincent A.T."/>
            <person name="Schiettekatte O."/>
            <person name="Bourhy P."/>
            <person name="Veyrier F.J."/>
            <person name="Picardeau M."/>
        </authorList>
    </citation>
    <scope>NUCLEOTIDE SEQUENCE [LARGE SCALE GENOMIC DNA]</scope>
    <source>
        <strain evidence="2">201702476</strain>
    </source>
</reference>
<dbReference type="CDD" id="cd00299">
    <property type="entry name" value="GST_C_family"/>
    <property type="match status" value="1"/>
</dbReference>
<dbReference type="Gene3D" id="3.40.30.10">
    <property type="entry name" value="Glutaredoxin"/>
    <property type="match status" value="1"/>
</dbReference>
<keyword evidence="3" id="KW-1185">Reference proteome</keyword>
<dbReference type="AlphaFoldDB" id="A0A4R9JTZ9"/>
<gene>
    <name evidence="2" type="ORF">EHQ58_16620</name>
</gene>
<dbReference type="RefSeq" id="WP_135625039.1">
    <property type="nucleotide sequence ID" value="NZ_RQGD01000046.1"/>
</dbReference>
<sequence>MGNLSRISGISINFCDLVLVKALPKSQVVDMVEEQQNSKIWITGENFSMADCSAVPALFYADTLLSFWESHPKTEAYFERLLERSSVKRTLTEDEPDFDMDPFSKRIHKRFRK</sequence>
<accession>A0A4R9JTZ9</accession>
<keyword evidence="2" id="KW-0808">Transferase</keyword>